<dbReference type="InterPro" id="IPR036188">
    <property type="entry name" value="FAD/NAD-bd_sf"/>
</dbReference>
<dbReference type="RefSeq" id="WP_150892007.1">
    <property type="nucleotide sequence ID" value="NZ_VYUY01000005.1"/>
</dbReference>
<dbReference type="InterPro" id="IPR006076">
    <property type="entry name" value="FAD-dep_OxRdtase"/>
</dbReference>
<dbReference type="Proteomes" id="UP000326838">
    <property type="component" value="Unassembled WGS sequence"/>
</dbReference>
<keyword evidence="3" id="KW-0408">Iron</keyword>
<evidence type="ECO:0000313" key="8">
    <source>
        <dbReference type="Proteomes" id="UP000326838"/>
    </source>
</evidence>
<protein>
    <submittedName>
        <fullName evidence="7">FAD-dependent oxidoreductase</fullName>
    </submittedName>
</protein>
<feature type="compositionally biased region" description="Low complexity" evidence="5">
    <location>
        <begin position="514"/>
        <end position="531"/>
    </location>
</feature>
<gene>
    <name evidence="7" type="ORF">F6B40_02800</name>
</gene>
<dbReference type="Pfam" id="PF01266">
    <property type="entry name" value="DAO"/>
    <property type="match status" value="1"/>
</dbReference>
<dbReference type="SUPFAM" id="SSF51905">
    <property type="entry name" value="FAD/NAD(P)-binding domain"/>
    <property type="match status" value="1"/>
</dbReference>
<organism evidence="7 8">
    <name type="scientific">Microbacterium caowuchunii</name>
    <dbReference type="NCBI Taxonomy" id="2614638"/>
    <lineage>
        <taxon>Bacteria</taxon>
        <taxon>Bacillati</taxon>
        <taxon>Actinomycetota</taxon>
        <taxon>Actinomycetes</taxon>
        <taxon>Micrococcales</taxon>
        <taxon>Microbacteriaceae</taxon>
        <taxon>Microbacterium</taxon>
    </lineage>
</organism>
<comment type="caution">
    <text evidence="7">The sequence shown here is derived from an EMBL/GenBank/DDBJ whole genome shotgun (WGS) entry which is preliminary data.</text>
</comment>
<dbReference type="GO" id="GO:0004497">
    <property type="term" value="F:monooxygenase activity"/>
    <property type="evidence" value="ECO:0007669"/>
    <property type="project" value="UniProtKB-ARBA"/>
</dbReference>
<keyword evidence="1" id="KW-0001">2Fe-2S</keyword>
<reference evidence="8" key="1">
    <citation type="submission" date="2019-09" db="EMBL/GenBank/DDBJ databases">
        <title>Mumia zhuanghuii sp. nov. isolated from the intestinal contents of plateau pika (Ochotona curzoniae) in the Qinghai-Tibet plateau of China.</title>
        <authorList>
            <person name="Tian Z."/>
        </authorList>
    </citation>
    <scope>NUCLEOTIDE SEQUENCE [LARGE SCALE GENOMIC DNA]</scope>
    <source>
        <strain evidence="8">L-033</strain>
    </source>
</reference>
<dbReference type="GO" id="GO:0016705">
    <property type="term" value="F:oxidoreductase activity, acting on paired donors, with incorporation or reduction of molecular oxygen"/>
    <property type="evidence" value="ECO:0007669"/>
    <property type="project" value="UniProtKB-ARBA"/>
</dbReference>
<evidence type="ECO:0000256" key="3">
    <source>
        <dbReference type="ARBA" id="ARBA00023004"/>
    </source>
</evidence>
<evidence type="ECO:0000256" key="2">
    <source>
        <dbReference type="ARBA" id="ARBA00022723"/>
    </source>
</evidence>
<dbReference type="PROSITE" id="PS51296">
    <property type="entry name" value="RIESKE"/>
    <property type="match status" value="1"/>
</dbReference>
<evidence type="ECO:0000256" key="4">
    <source>
        <dbReference type="ARBA" id="ARBA00023014"/>
    </source>
</evidence>
<accession>A0A5N0TMR4</accession>
<feature type="region of interest" description="Disordered" evidence="5">
    <location>
        <begin position="493"/>
        <end position="531"/>
    </location>
</feature>
<evidence type="ECO:0000259" key="6">
    <source>
        <dbReference type="PROSITE" id="PS51296"/>
    </source>
</evidence>
<keyword evidence="8" id="KW-1185">Reference proteome</keyword>
<sequence>MRALWKTDRPAVEGTEFASGAHDVVIVGAGLTGLATALMLVQDGFDVAVLEAGEVANLTSGANTGKMSLLQGTRLSHLRAHHPASLVRAYVDANRDGMEWLRGFADAAGVTRSSRTAYTYAQTTAGRESIDRELAAAREAGLPVRRGHPDELAGLPFPVTAAVALDGQVAIDPDAVTTALAQAFVDAGGTLHTNVRVTGVSAFPRARVRTDQGEMGAGRIVLATGMPIADRGLYWAKVSGSRSLCIAFDVPGAVPDGLLLSADSPSRSLRSVTALDGPVGAGNRLIVGGNGYPVGRTDSEAAGFADLVAWTERFFPGSVETCRWAAQDYESHNGVPFVGAMPRGFGRIRLATGYAKWGLTNAPAAALRLAAEIRGDKPKSRPRWMTQLGTRLTMPGDIARGLGENAKVGGAAVAGWLSAERTAVPVPRPAEGEGVVAQRNGKPVGISTVEGETRAVSAVCPHLGGVLSWNDAECTWDCPLHASRFQADGTRIEGPALSDLERLPRARGRHPQGDDGAASAGSVPAGAGPQR</sequence>
<dbReference type="PANTHER" id="PTHR13847">
    <property type="entry name" value="SARCOSINE DEHYDROGENASE-RELATED"/>
    <property type="match status" value="1"/>
</dbReference>
<evidence type="ECO:0000256" key="5">
    <source>
        <dbReference type="SAM" id="MobiDB-lite"/>
    </source>
</evidence>
<dbReference type="InterPro" id="IPR036922">
    <property type="entry name" value="Rieske_2Fe-2S_sf"/>
</dbReference>
<dbReference type="GO" id="GO:0046872">
    <property type="term" value="F:metal ion binding"/>
    <property type="evidence" value="ECO:0007669"/>
    <property type="project" value="UniProtKB-KW"/>
</dbReference>
<dbReference type="Gene3D" id="3.30.9.10">
    <property type="entry name" value="D-Amino Acid Oxidase, subunit A, domain 2"/>
    <property type="match status" value="1"/>
</dbReference>
<proteinExistence type="predicted"/>
<dbReference type="PANTHER" id="PTHR13847:SF274">
    <property type="entry name" value="RIESKE 2FE-2S IRON-SULFUR PROTEIN YHFW-RELATED"/>
    <property type="match status" value="1"/>
</dbReference>
<dbReference type="AlphaFoldDB" id="A0A5N0TMR4"/>
<dbReference type="GO" id="GO:0051537">
    <property type="term" value="F:2 iron, 2 sulfur cluster binding"/>
    <property type="evidence" value="ECO:0007669"/>
    <property type="project" value="UniProtKB-KW"/>
</dbReference>
<dbReference type="Pfam" id="PF00355">
    <property type="entry name" value="Rieske"/>
    <property type="match status" value="1"/>
</dbReference>
<dbReference type="SUPFAM" id="SSF50022">
    <property type="entry name" value="ISP domain"/>
    <property type="match status" value="1"/>
</dbReference>
<keyword evidence="4" id="KW-0411">Iron-sulfur</keyword>
<dbReference type="Gene3D" id="3.50.50.60">
    <property type="entry name" value="FAD/NAD(P)-binding domain"/>
    <property type="match status" value="1"/>
</dbReference>
<feature type="domain" description="Rieske" evidence="6">
    <location>
        <begin position="421"/>
        <end position="504"/>
    </location>
</feature>
<dbReference type="EMBL" id="VYUY01000005">
    <property type="protein sequence ID" value="KAA9135467.1"/>
    <property type="molecule type" value="Genomic_DNA"/>
</dbReference>
<keyword evidence="2" id="KW-0479">Metal-binding</keyword>
<evidence type="ECO:0000256" key="1">
    <source>
        <dbReference type="ARBA" id="ARBA00022714"/>
    </source>
</evidence>
<dbReference type="GO" id="GO:0005737">
    <property type="term" value="C:cytoplasm"/>
    <property type="evidence" value="ECO:0007669"/>
    <property type="project" value="TreeGrafter"/>
</dbReference>
<name>A0A5N0TMR4_9MICO</name>
<evidence type="ECO:0000313" key="7">
    <source>
        <dbReference type="EMBL" id="KAA9135467.1"/>
    </source>
</evidence>
<dbReference type="Gene3D" id="2.102.10.10">
    <property type="entry name" value="Rieske [2Fe-2S] iron-sulphur domain"/>
    <property type="match status" value="1"/>
</dbReference>
<dbReference type="InterPro" id="IPR017941">
    <property type="entry name" value="Rieske_2Fe-2S"/>
</dbReference>